<proteinExistence type="predicted"/>
<dbReference type="SUPFAM" id="SSF102705">
    <property type="entry name" value="NIF3 (NGG1p interacting factor 3)-like"/>
    <property type="match status" value="1"/>
</dbReference>
<dbReference type="PANTHER" id="PTHR41774">
    <property type="match status" value="1"/>
</dbReference>
<name>A0A8H6DQZ0_COCSA</name>
<protein>
    <recommendedName>
        <fullName evidence="1">ATP phosphoribosyltransferase</fullName>
    </recommendedName>
</protein>
<evidence type="ECO:0000256" key="1">
    <source>
        <dbReference type="ARBA" id="ARBA00020998"/>
    </source>
</evidence>
<dbReference type="Proteomes" id="UP000624244">
    <property type="component" value="Unassembled WGS sequence"/>
</dbReference>
<evidence type="ECO:0000313" key="2">
    <source>
        <dbReference type="EMBL" id="KAF5844919.1"/>
    </source>
</evidence>
<dbReference type="Gene3D" id="3.30.70.120">
    <property type="match status" value="1"/>
</dbReference>
<sequence>MSAPTTVLLVVGRCIYHGLISLSLFSSNIFISVSSKTLPYSLSPSCCPAPMASALQKFKLVFFVPPSALGACKTAVFSAGAGRYPGPGGYTEVCFCTRGTGQFRPGDAANPNIGKVGELEEVDEYRVETLCLGRDAAIKAVEALKKAHPYEEPAYEVYKIEDI</sequence>
<accession>A0A8H6DQZ0</accession>
<organism evidence="2 3">
    <name type="scientific">Cochliobolus sativus</name>
    <name type="common">Common root rot and spot blotch fungus</name>
    <name type="synonym">Bipolaris sorokiniana</name>
    <dbReference type="NCBI Taxonomy" id="45130"/>
    <lineage>
        <taxon>Eukaryota</taxon>
        <taxon>Fungi</taxon>
        <taxon>Dikarya</taxon>
        <taxon>Ascomycota</taxon>
        <taxon>Pezizomycotina</taxon>
        <taxon>Dothideomycetes</taxon>
        <taxon>Pleosporomycetidae</taxon>
        <taxon>Pleosporales</taxon>
        <taxon>Pleosporineae</taxon>
        <taxon>Pleosporaceae</taxon>
        <taxon>Bipolaris</taxon>
    </lineage>
</organism>
<comment type="caution">
    <text evidence="2">The sequence shown here is derived from an EMBL/GenBank/DDBJ whole genome shotgun (WGS) entry which is preliminary data.</text>
</comment>
<gene>
    <name evidence="2" type="ORF">GGP41_008837</name>
</gene>
<dbReference type="InterPro" id="IPR015867">
    <property type="entry name" value="N-reg_PII/ATP_PRibTrfase_C"/>
</dbReference>
<evidence type="ECO:0000313" key="3">
    <source>
        <dbReference type="Proteomes" id="UP000624244"/>
    </source>
</evidence>
<dbReference type="EMBL" id="WNKQ01000021">
    <property type="protein sequence ID" value="KAF5844919.1"/>
    <property type="molecule type" value="Genomic_DNA"/>
</dbReference>
<dbReference type="InterPro" id="IPR036069">
    <property type="entry name" value="DUF34/NIF3_sf"/>
</dbReference>
<reference evidence="2" key="1">
    <citation type="submission" date="2019-11" db="EMBL/GenBank/DDBJ databases">
        <title>Bipolaris sorokiniana Genome sequencing.</title>
        <authorList>
            <person name="Wang H."/>
        </authorList>
    </citation>
    <scope>NUCLEOTIDE SEQUENCE</scope>
</reference>
<dbReference type="PANTHER" id="PTHR41774:SF1">
    <property type="entry name" value="NGG1P INTERACTING FACTOR NIF3"/>
    <property type="match status" value="1"/>
</dbReference>
<dbReference type="AlphaFoldDB" id="A0A8H6DQZ0"/>